<reference evidence="2" key="1">
    <citation type="journal article" date="2012" name="Proc. Natl. Acad. Sci. U.S.A.">
        <title>Antigenic diversity is generated by distinct evolutionary mechanisms in African trypanosome species.</title>
        <authorList>
            <person name="Jackson A.P."/>
            <person name="Berry A."/>
            <person name="Aslett M."/>
            <person name="Allison H.C."/>
            <person name="Burton P."/>
            <person name="Vavrova-Anderson J."/>
            <person name="Brown R."/>
            <person name="Browne H."/>
            <person name="Corton N."/>
            <person name="Hauser H."/>
            <person name="Gamble J."/>
            <person name="Gilderthorp R."/>
            <person name="Marcello L."/>
            <person name="McQuillan J."/>
            <person name="Otto T.D."/>
            <person name="Quail M.A."/>
            <person name="Sanders M.J."/>
            <person name="van Tonder A."/>
            <person name="Ginger M.L."/>
            <person name="Field M.C."/>
            <person name="Barry J.D."/>
            <person name="Hertz-Fowler C."/>
            <person name="Berriman M."/>
        </authorList>
    </citation>
    <scope>NUCLEOTIDE SEQUENCE</scope>
    <source>
        <strain evidence="2">Y486</strain>
    </source>
</reference>
<accession>G0U2N3</accession>
<sequence>MGRGVKYWGNIWPFRSSAHRRHRCSTTPSLLLPLGKDVYCFPNGPSFTHRLQWLCAACEIIYSVFIFLFIALLLSSLCTPTVANRLPSLSAFHIISLSESTPLHSKGTPSPSLNSYTKL</sequence>
<keyword evidence="1" id="KW-0812">Transmembrane</keyword>
<keyword evidence="1" id="KW-0472">Membrane</keyword>
<evidence type="ECO:0000313" key="2">
    <source>
        <dbReference type="EMBL" id="CCC50536.1"/>
    </source>
</evidence>
<dbReference type="EMBL" id="HE573025">
    <property type="protein sequence ID" value="CCC50536.1"/>
    <property type="molecule type" value="Genomic_DNA"/>
</dbReference>
<evidence type="ECO:0000256" key="1">
    <source>
        <dbReference type="SAM" id="Phobius"/>
    </source>
</evidence>
<name>G0U2N3_TRYVY</name>
<organism evidence="2">
    <name type="scientific">Trypanosoma vivax (strain Y486)</name>
    <dbReference type="NCBI Taxonomy" id="1055687"/>
    <lineage>
        <taxon>Eukaryota</taxon>
        <taxon>Discoba</taxon>
        <taxon>Euglenozoa</taxon>
        <taxon>Kinetoplastea</taxon>
        <taxon>Metakinetoplastina</taxon>
        <taxon>Trypanosomatida</taxon>
        <taxon>Trypanosomatidae</taxon>
        <taxon>Trypanosoma</taxon>
        <taxon>Duttonella</taxon>
    </lineage>
</organism>
<proteinExistence type="predicted"/>
<keyword evidence="1" id="KW-1133">Transmembrane helix</keyword>
<gene>
    <name evidence="2" type="ORF">TVY486_0903570</name>
</gene>
<protein>
    <submittedName>
        <fullName evidence="2">Uncharacterized protein</fullName>
    </submittedName>
</protein>
<feature type="transmembrane region" description="Helical" evidence="1">
    <location>
        <begin position="51"/>
        <end position="75"/>
    </location>
</feature>
<dbReference type="VEuPathDB" id="TriTrypDB:TvY486_0903570"/>
<dbReference type="AlphaFoldDB" id="G0U2N3"/>